<keyword evidence="1" id="KW-0472">Membrane</keyword>
<accession>W4HA98</accession>
<organism evidence="2">
    <name type="scientific">Aphanomyces astaci</name>
    <name type="common">Crayfish plague agent</name>
    <dbReference type="NCBI Taxonomy" id="112090"/>
    <lineage>
        <taxon>Eukaryota</taxon>
        <taxon>Sar</taxon>
        <taxon>Stramenopiles</taxon>
        <taxon>Oomycota</taxon>
        <taxon>Saprolegniomycetes</taxon>
        <taxon>Saprolegniales</taxon>
        <taxon>Verrucalvaceae</taxon>
        <taxon>Aphanomyces</taxon>
    </lineage>
</organism>
<sequence length="159" mass="17385">MKVMLLAADARSRYDKIGIWPLVVTVTALRTSKNRSKGVLELKPQNRGKEAKIQGIQVGTIGRLLRNEKPSIHRNVLKAALGNFALIDVTIVTAGRFSEFLDAGVHLSVILEGNESFFVLMYDVPRVAKCGFLEAVAVTAAKGFIFIVIALFVAVDDFP</sequence>
<evidence type="ECO:0000313" key="2">
    <source>
        <dbReference type="EMBL" id="ETV88491.1"/>
    </source>
</evidence>
<keyword evidence="1" id="KW-0812">Transmembrane</keyword>
<reference evidence="2" key="1">
    <citation type="submission" date="2013-12" db="EMBL/GenBank/DDBJ databases">
        <title>The Genome Sequence of Aphanomyces astaci APO3.</title>
        <authorList>
            <consortium name="The Broad Institute Genomics Platform"/>
            <person name="Russ C."/>
            <person name="Tyler B."/>
            <person name="van West P."/>
            <person name="Dieguez-Uribeondo J."/>
            <person name="Young S.K."/>
            <person name="Zeng Q."/>
            <person name="Gargeya S."/>
            <person name="Fitzgerald M."/>
            <person name="Abouelleil A."/>
            <person name="Alvarado L."/>
            <person name="Chapman S.B."/>
            <person name="Gainer-Dewar J."/>
            <person name="Goldberg J."/>
            <person name="Griggs A."/>
            <person name="Gujja S."/>
            <person name="Hansen M."/>
            <person name="Howarth C."/>
            <person name="Imamovic A."/>
            <person name="Ireland A."/>
            <person name="Larimer J."/>
            <person name="McCowan C."/>
            <person name="Murphy C."/>
            <person name="Pearson M."/>
            <person name="Poon T.W."/>
            <person name="Priest M."/>
            <person name="Roberts A."/>
            <person name="Saif S."/>
            <person name="Shea T."/>
            <person name="Sykes S."/>
            <person name="Wortman J."/>
            <person name="Nusbaum C."/>
            <person name="Birren B."/>
        </authorList>
    </citation>
    <scope>NUCLEOTIDE SEQUENCE [LARGE SCALE GENOMIC DNA]</scope>
    <source>
        <strain evidence="2">APO3</strain>
    </source>
</reference>
<gene>
    <name evidence="2" type="ORF">H257_00075</name>
</gene>
<dbReference type="GeneID" id="20802071"/>
<feature type="transmembrane region" description="Helical" evidence="1">
    <location>
        <begin position="131"/>
        <end position="155"/>
    </location>
</feature>
<keyword evidence="1" id="KW-1133">Transmembrane helix</keyword>
<evidence type="ECO:0000256" key="1">
    <source>
        <dbReference type="SAM" id="Phobius"/>
    </source>
</evidence>
<name>W4HA98_APHAT</name>
<proteinExistence type="predicted"/>
<protein>
    <submittedName>
        <fullName evidence="2">Uncharacterized protein</fullName>
    </submittedName>
</protein>
<dbReference type="EMBL" id="KI913114">
    <property type="protein sequence ID" value="ETV88491.1"/>
    <property type="molecule type" value="Genomic_DNA"/>
</dbReference>
<dbReference type="RefSeq" id="XP_009820891.1">
    <property type="nucleotide sequence ID" value="XM_009822589.1"/>
</dbReference>
<dbReference type="AlphaFoldDB" id="W4HA98"/>
<dbReference type="VEuPathDB" id="FungiDB:H257_00075"/>